<dbReference type="InterPro" id="IPR004564">
    <property type="entry name" value="OM_lipoprot_carrier_LolA-like"/>
</dbReference>
<dbReference type="CDD" id="cd16325">
    <property type="entry name" value="LolA"/>
    <property type="match status" value="1"/>
</dbReference>
<evidence type="ECO:0000313" key="6">
    <source>
        <dbReference type="Proteomes" id="UP001139293"/>
    </source>
</evidence>
<keyword evidence="3" id="KW-0732">Signal</keyword>
<organism evidence="5 6">
    <name type="scientific">Shewanella pneumatophori</name>
    <dbReference type="NCBI Taxonomy" id="314092"/>
    <lineage>
        <taxon>Bacteria</taxon>
        <taxon>Pseudomonadati</taxon>
        <taxon>Pseudomonadota</taxon>
        <taxon>Gammaproteobacteria</taxon>
        <taxon>Alteromonadales</taxon>
        <taxon>Shewanellaceae</taxon>
        <taxon>Shewanella</taxon>
    </lineage>
</organism>
<keyword evidence="5" id="KW-0449">Lipoprotein</keyword>
<comment type="caution">
    <text evidence="5">The sequence shown here is derived from an EMBL/GenBank/DDBJ whole genome shotgun (WGS) entry which is preliminary data.</text>
</comment>
<reference evidence="5" key="1">
    <citation type="submission" date="2022-01" db="EMBL/GenBank/DDBJ databases">
        <title>Whole genome-based taxonomy of the Shewanellaceae.</title>
        <authorList>
            <person name="Martin-Rodriguez A.J."/>
        </authorList>
    </citation>
    <scope>NUCLEOTIDE SEQUENCE</scope>
    <source>
        <strain evidence="5">KCTC 23973</strain>
    </source>
</reference>
<dbReference type="AlphaFoldDB" id="A0A9X2CH30"/>
<accession>A0A9X2CH30</accession>
<keyword evidence="6" id="KW-1185">Reference proteome</keyword>
<gene>
    <name evidence="5" type="ORF">L2740_05750</name>
</gene>
<evidence type="ECO:0000256" key="1">
    <source>
        <dbReference type="ARBA" id="ARBA00011245"/>
    </source>
</evidence>
<proteinExistence type="predicted"/>
<evidence type="ECO:0000256" key="2">
    <source>
        <dbReference type="ARBA" id="ARBA00022448"/>
    </source>
</evidence>
<dbReference type="Gene3D" id="2.50.20.10">
    <property type="entry name" value="Lipoprotein localisation LolA/LolB/LppX"/>
    <property type="match status" value="1"/>
</dbReference>
<sequence>MKLLLLVVFNLFIIAAVALTSGSLNKSYAAQVPAIGDAAISASATDYSALFAKPATNAELLKLSQSLSPSEQAKGNFTQARYLKVLKKPLISHGEFVFANNIGVIWQQNKPFASTLILKNKQLIQIDSQGRVSVNHAEQASANMMSDIMPKLLNALLSGDITALKQHFELSLIMSPAKTNNASSSPTSAQWQLGLKPLDAMVQKAMPKLVLTGAQQIQSLVMFSDNGDRSHIEFSAVDESPLSDADKARYSPEAK</sequence>
<keyword evidence="4" id="KW-0653">Protein transport</keyword>
<dbReference type="Proteomes" id="UP001139293">
    <property type="component" value="Unassembled WGS sequence"/>
</dbReference>
<keyword evidence="2" id="KW-0813">Transport</keyword>
<dbReference type="RefSeq" id="WP_248949148.1">
    <property type="nucleotide sequence ID" value="NZ_JAKILB010000003.1"/>
</dbReference>
<dbReference type="GO" id="GO:0015031">
    <property type="term" value="P:protein transport"/>
    <property type="evidence" value="ECO:0007669"/>
    <property type="project" value="UniProtKB-KW"/>
</dbReference>
<comment type="subunit">
    <text evidence="1">Monomer.</text>
</comment>
<protein>
    <submittedName>
        <fullName evidence="5">Outer membrane lipoprotein carrier protein LolA</fullName>
    </submittedName>
</protein>
<dbReference type="InterPro" id="IPR029046">
    <property type="entry name" value="LolA/LolB/LppX"/>
</dbReference>
<evidence type="ECO:0000313" key="5">
    <source>
        <dbReference type="EMBL" id="MCL1138049.1"/>
    </source>
</evidence>
<evidence type="ECO:0000256" key="3">
    <source>
        <dbReference type="ARBA" id="ARBA00022729"/>
    </source>
</evidence>
<name>A0A9X2CH30_9GAMM</name>
<dbReference type="Pfam" id="PF19574">
    <property type="entry name" value="LolA_3"/>
    <property type="match status" value="1"/>
</dbReference>
<evidence type="ECO:0000256" key="4">
    <source>
        <dbReference type="ARBA" id="ARBA00022927"/>
    </source>
</evidence>
<dbReference type="SUPFAM" id="SSF89392">
    <property type="entry name" value="Prokaryotic lipoproteins and lipoprotein localization factors"/>
    <property type="match status" value="1"/>
</dbReference>
<dbReference type="EMBL" id="JAKILB010000003">
    <property type="protein sequence ID" value="MCL1138049.1"/>
    <property type="molecule type" value="Genomic_DNA"/>
</dbReference>